<dbReference type="EMBL" id="AB214901">
    <property type="protein sequence ID" value="BAD99032.1"/>
    <property type="molecule type" value="Genomic_DNA"/>
</dbReference>
<keyword evidence="1" id="KW-1133">Transmembrane helix</keyword>
<dbReference type="AlphaFoldDB" id="Q4W5Y7"/>
<evidence type="ECO:0000313" key="2">
    <source>
        <dbReference type="EMBL" id="BAD99032.1"/>
    </source>
</evidence>
<organism evidence="2">
    <name type="scientific">Nitratidesulfovibrio vulgaris</name>
    <name type="common">Desulfovibrio vulgaris</name>
    <dbReference type="NCBI Taxonomy" id="881"/>
    <lineage>
        <taxon>Bacteria</taxon>
        <taxon>Pseudomonadati</taxon>
        <taxon>Thermodesulfobacteriota</taxon>
        <taxon>Desulfovibrionia</taxon>
        <taxon>Desulfovibrionales</taxon>
        <taxon>Desulfovibrionaceae</taxon>
        <taxon>Nitratidesulfovibrio</taxon>
    </lineage>
</organism>
<feature type="non-terminal residue" evidence="2">
    <location>
        <position position="47"/>
    </location>
</feature>
<name>Q4W5Y7_NITVL</name>
<reference evidence="2" key="1">
    <citation type="submission" date="2005-05" db="EMBL/GenBank/DDBJ databases">
        <title>Uridylate kinase and ribosome recycling factor of Desulfovibrio vulgaris (Miyazaki F).</title>
        <authorList>
            <person name="Kitamura M."/>
            <person name="Kusuda Y."/>
            <person name="Wada T."/>
            <person name="Inoue H."/>
        </authorList>
    </citation>
    <scope>NUCLEOTIDE SEQUENCE</scope>
    <source>
        <strain evidence="2">Miyazaki</strain>
    </source>
</reference>
<accession>Q4W5Y7</accession>
<feature type="transmembrane region" description="Helical" evidence="1">
    <location>
        <begin position="20"/>
        <end position="45"/>
    </location>
</feature>
<keyword evidence="1" id="KW-0472">Membrane</keyword>
<gene>
    <name evidence="2" type="primary">cdsA</name>
</gene>
<protein>
    <submittedName>
        <fullName evidence="2">Phosphatidate cytidylyl transferase</fullName>
    </submittedName>
</protein>
<sequence length="47" mass="4838">MTPASPHFQRVVTGTALAALLTVGLAMGGWVLLIMVVAVASLALLEF</sequence>
<proteinExistence type="predicted"/>
<evidence type="ECO:0000256" key="1">
    <source>
        <dbReference type="SAM" id="Phobius"/>
    </source>
</evidence>
<keyword evidence="2" id="KW-0808">Transferase</keyword>
<dbReference type="GO" id="GO:0016740">
    <property type="term" value="F:transferase activity"/>
    <property type="evidence" value="ECO:0007669"/>
    <property type="project" value="UniProtKB-KW"/>
</dbReference>
<keyword evidence="1" id="KW-0812">Transmembrane</keyword>